<reference evidence="1 2" key="1">
    <citation type="submission" date="2021-06" db="EMBL/GenBank/DDBJ databases">
        <title>Caerostris darwini draft genome.</title>
        <authorList>
            <person name="Kono N."/>
            <person name="Arakawa K."/>
        </authorList>
    </citation>
    <scope>NUCLEOTIDE SEQUENCE [LARGE SCALE GENOMIC DNA]</scope>
</reference>
<proteinExistence type="predicted"/>
<evidence type="ECO:0000313" key="2">
    <source>
        <dbReference type="Proteomes" id="UP001054837"/>
    </source>
</evidence>
<gene>
    <name evidence="1" type="ORF">CDAR_21301</name>
</gene>
<dbReference type="Proteomes" id="UP001054837">
    <property type="component" value="Unassembled WGS sequence"/>
</dbReference>
<organism evidence="1 2">
    <name type="scientific">Caerostris darwini</name>
    <dbReference type="NCBI Taxonomy" id="1538125"/>
    <lineage>
        <taxon>Eukaryota</taxon>
        <taxon>Metazoa</taxon>
        <taxon>Ecdysozoa</taxon>
        <taxon>Arthropoda</taxon>
        <taxon>Chelicerata</taxon>
        <taxon>Arachnida</taxon>
        <taxon>Araneae</taxon>
        <taxon>Araneomorphae</taxon>
        <taxon>Entelegynae</taxon>
        <taxon>Araneoidea</taxon>
        <taxon>Araneidae</taxon>
        <taxon>Caerostris</taxon>
    </lineage>
</organism>
<sequence length="90" mass="10818">MLKLRVKEEIEHNLLVKYILRGRSQTKKPSRFDDYATKAESFIYEENPETYQEATESQEHRNCRNAMENEMTSMKENQTWELTELPKGFK</sequence>
<dbReference type="EMBL" id="BPLQ01013869">
    <property type="protein sequence ID" value="GIY75459.1"/>
    <property type="molecule type" value="Genomic_DNA"/>
</dbReference>
<name>A0AAV4VZT9_9ARAC</name>
<evidence type="ECO:0000313" key="1">
    <source>
        <dbReference type="EMBL" id="GIY75459.1"/>
    </source>
</evidence>
<keyword evidence="2" id="KW-1185">Reference proteome</keyword>
<comment type="caution">
    <text evidence="1">The sequence shown here is derived from an EMBL/GenBank/DDBJ whole genome shotgun (WGS) entry which is preliminary data.</text>
</comment>
<dbReference type="AlphaFoldDB" id="A0AAV4VZT9"/>
<accession>A0AAV4VZT9</accession>
<protein>
    <submittedName>
        <fullName evidence="1">Uncharacterized protein</fullName>
    </submittedName>
</protein>